<feature type="compositionally biased region" description="Polar residues" evidence="5">
    <location>
        <begin position="772"/>
        <end position="792"/>
    </location>
</feature>
<evidence type="ECO:0000256" key="1">
    <source>
        <dbReference type="ARBA" id="ARBA00022723"/>
    </source>
</evidence>
<dbReference type="Pfam" id="PF00622">
    <property type="entry name" value="SPRY"/>
    <property type="match status" value="1"/>
</dbReference>
<dbReference type="Gene3D" id="2.60.120.920">
    <property type="match status" value="2"/>
</dbReference>
<dbReference type="EMBL" id="JADGJW010000177">
    <property type="protein sequence ID" value="KAJ3222395.1"/>
    <property type="molecule type" value="Genomic_DNA"/>
</dbReference>
<dbReference type="InterPro" id="IPR001870">
    <property type="entry name" value="B30.2/SPRY"/>
</dbReference>
<keyword evidence="1" id="KW-0479">Metal-binding</keyword>
<protein>
    <recommendedName>
        <fullName evidence="6">B30.2/SPRY domain-containing protein</fullName>
    </recommendedName>
</protein>
<evidence type="ECO:0000256" key="2">
    <source>
        <dbReference type="ARBA" id="ARBA00022771"/>
    </source>
</evidence>
<dbReference type="SUPFAM" id="SSF49899">
    <property type="entry name" value="Concanavalin A-like lectins/glucanases"/>
    <property type="match status" value="1"/>
</dbReference>
<feature type="compositionally biased region" description="Polar residues" evidence="5">
    <location>
        <begin position="752"/>
        <end position="763"/>
    </location>
</feature>
<reference evidence="7" key="1">
    <citation type="submission" date="2020-05" db="EMBL/GenBank/DDBJ databases">
        <title>Phylogenomic resolution of chytrid fungi.</title>
        <authorList>
            <person name="Stajich J.E."/>
            <person name="Amses K."/>
            <person name="Simmons R."/>
            <person name="Seto K."/>
            <person name="Myers J."/>
            <person name="Bonds A."/>
            <person name="Quandt C.A."/>
            <person name="Barry K."/>
            <person name="Liu P."/>
            <person name="Grigoriev I."/>
            <person name="Longcore J.E."/>
            <person name="James T.Y."/>
        </authorList>
    </citation>
    <scope>NUCLEOTIDE SEQUENCE</scope>
    <source>
        <strain evidence="7">JEL0476</strain>
    </source>
</reference>
<dbReference type="InterPro" id="IPR045129">
    <property type="entry name" value="RNF123/RKP/RSPRY1"/>
</dbReference>
<dbReference type="SMART" id="SM00449">
    <property type="entry name" value="SPRY"/>
    <property type="match status" value="1"/>
</dbReference>
<dbReference type="InterPro" id="IPR011989">
    <property type="entry name" value="ARM-like"/>
</dbReference>
<evidence type="ECO:0000313" key="8">
    <source>
        <dbReference type="Proteomes" id="UP001211065"/>
    </source>
</evidence>
<dbReference type="GO" id="GO:0004842">
    <property type="term" value="F:ubiquitin-protein transferase activity"/>
    <property type="evidence" value="ECO:0007669"/>
    <property type="project" value="InterPro"/>
</dbReference>
<evidence type="ECO:0000256" key="5">
    <source>
        <dbReference type="SAM" id="MobiDB-lite"/>
    </source>
</evidence>
<dbReference type="InterPro" id="IPR003877">
    <property type="entry name" value="SPRY_dom"/>
</dbReference>
<accession>A0AAD5Y0T6</accession>
<feature type="domain" description="B30.2/SPRY" evidence="6">
    <location>
        <begin position="404"/>
        <end position="607"/>
    </location>
</feature>
<evidence type="ECO:0000313" key="7">
    <source>
        <dbReference type="EMBL" id="KAJ3222395.1"/>
    </source>
</evidence>
<feature type="coiled-coil region" evidence="4">
    <location>
        <begin position="295"/>
        <end position="322"/>
    </location>
</feature>
<dbReference type="Gene3D" id="1.25.10.10">
    <property type="entry name" value="Leucine-rich Repeat Variant"/>
    <property type="match status" value="1"/>
</dbReference>
<evidence type="ECO:0000256" key="4">
    <source>
        <dbReference type="SAM" id="Coils"/>
    </source>
</evidence>
<evidence type="ECO:0000259" key="6">
    <source>
        <dbReference type="PROSITE" id="PS50188"/>
    </source>
</evidence>
<organism evidence="7 8">
    <name type="scientific">Clydaea vesicula</name>
    <dbReference type="NCBI Taxonomy" id="447962"/>
    <lineage>
        <taxon>Eukaryota</taxon>
        <taxon>Fungi</taxon>
        <taxon>Fungi incertae sedis</taxon>
        <taxon>Chytridiomycota</taxon>
        <taxon>Chytridiomycota incertae sedis</taxon>
        <taxon>Chytridiomycetes</taxon>
        <taxon>Lobulomycetales</taxon>
        <taxon>Lobulomycetaceae</taxon>
        <taxon>Clydaea</taxon>
    </lineage>
</organism>
<name>A0AAD5Y0T6_9FUNG</name>
<keyword evidence="8" id="KW-1185">Reference proteome</keyword>
<feature type="compositionally biased region" description="Low complexity" evidence="5">
    <location>
        <begin position="644"/>
        <end position="667"/>
    </location>
</feature>
<feature type="region of interest" description="Disordered" evidence="5">
    <location>
        <begin position="750"/>
        <end position="792"/>
    </location>
</feature>
<feature type="compositionally biased region" description="Polar residues" evidence="5">
    <location>
        <begin position="677"/>
        <end position="691"/>
    </location>
</feature>
<dbReference type="PANTHER" id="PTHR13363:SF5">
    <property type="entry name" value="E3 UBIQUITIN-PROTEIN LIGASE RNF123"/>
    <property type="match status" value="1"/>
</dbReference>
<comment type="caution">
    <text evidence="7">The sequence shown here is derived from an EMBL/GenBank/DDBJ whole genome shotgun (WGS) entry which is preliminary data.</text>
</comment>
<dbReference type="AlphaFoldDB" id="A0AAD5Y0T6"/>
<dbReference type="InterPro" id="IPR043136">
    <property type="entry name" value="B30.2/SPRY_sf"/>
</dbReference>
<dbReference type="InterPro" id="IPR016024">
    <property type="entry name" value="ARM-type_fold"/>
</dbReference>
<dbReference type="PROSITE" id="PS50188">
    <property type="entry name" value="B302_SPRY"/>
    <property type="match status" value="1"/>
</dbReference>
<feature type="region of interest" description="Disordered" evidence="5">
    <location>
        <begin position="644"/>
        <end position="697"/>
    </location>
</feature>
<keyword evidence="4" id="KW-0175">Coiled coil</keyword>
<dbReference type="GO" id="GO:0008270">
    <property type="term" value="F:zinc ion binding"/>
    <property type="evidence" value="ECO:0007669"/>
    <property type="project" value="UniProtKB-KW"/>
</dbReference>
<dbReference type="GO" id="GO:0051603">
    <property type="term" value="P:proteolysis involved in protein catabolic process"/>
    <property type="evidence" value="ECO:0007669"/>
    <property type="project" value="TreeGrafter"/>
</dbReference>
<dbReference type="SUPFAM" id="SSF48371">
    <property type="entry name" value="ARM repeat"/>
    <property type="match status" value="1"/>
</dbReference>
<dbReference type="Proteomes" id="UP001211065">
    <property type="component" value="Unassembled WGS sequence"/>
</dbReference>
<dbReference type="GO" id="GO:0005737">
    <property type="term" value="C:cytoplasm"/>
    <property type="evidence" value="ECO:0007669"/>
    <property type="project" value="TreeGrafter"/>
</dbReference>
<gene>
    <name evidence="7" type="ORF">HK099_002339</name>
</gene>
<proteinExistence type="predicted"/>
<keyword evidence="2" id="KW-0863">Zinc-finger</keyword>
<evidence type="ECO:0000256" key="3">
    <source>
        <dbReference type="ARBA" id="ARBA00022833"/>
    </source>
</evidence>
<keyword evidence="3" id="KW-0862">Zinc</keyword>
<dbReference type="PANTHER" id="PTHR13363">
    <property type="entry name" value="RING FINGER AND SRY DOMAIN-CONTAINING"/>
    <property type="match status" value="1"/>
</dbReference>
<dbReference type="InterPro" id="IPR013320">
    <property type="entry name" value="ConA-like_dom_sf"/>
</dbReference>
<sequence length="971" mass="109128">MENHDAQYGGVALLLNLATLSVPLINEMADVGVLEMLVDLILESDRDSIQTVSSKTLTAIAKKCPHLRYQLVQLAIVPIINKINELIPVCINSIFPEGYNVESPTSPDTNRLSTTTRLQEGANEAITVESFLSNEDKAENSNKKLENLKIPEVDLVLTARLIGLLDSLTVFVKTDFFDILHYERWGVDGNKEVVSIQLESLLSQELIDHSKQLLDILVLPLLNEDVIMAAKSPQQNTPTTITPTIVKELGSEEMDLYSPGIEYIGNIRDEFLGHVQSSLSSSFDGRIGRHTVDMNESIDSNIEEKEKKLEEIKELKDDVAVHVCSLISSLMKYNNVKEFLLQEKIFTVLIALTQEKRVGLYEQALTCIALCAKEDGIKKVSYLQVPYIFTLILKNLIMENSKLLNFFCEVFMEKSCNFTSELNMNYSSVLKNQKYFKLDEVDKTFSLMLTDWEIRNESWTFESIRSNLFLPASVGGKYGYEVVLKSDGIIQIGWATFDCNFDPEAGMAINGTGVGDDVYSYAYDGQRRKKWHGTEPKNNSYGEEWFAGDTITVLIDLDKSEISYLRNGIDLGVAFENINSDANWFPAISMASNQGCSVNMGNELDPLSFLPSKYLPVASLLFPKKMKQNEVNVTNSLGEFFRSDAAPSGSPRSSPLSELSPSSSVGSATKPFGLKSDSFSLEGDSQQSPGKLSNVIDRSSVIKEEADNKNEATLGQHQNFAQGYSNVSSKRGDSHYDALENEHHLNVREEFSNFSSIGNGSQSDNREREVVSPTTSNESYDIRSQSPVSTINSPISNADETIDLSFYFEVAVGLKGNHEKMYPQIGIYDRHFNNFFVFFFEDKIFLFDIEQTDPEDHEFFDFALIEYIKNVSTGLSPTTSAPIKLLKILENFPLKEGDVIGVGLYLNDKKILFTFNGIPLHDLTVKNGVKQRLYFPYIRNISRFKVNFGQNNNFCWKDVNCFNLFSYVDRP</sequence>